<dbReference type="STRING" id="29172.A0A0D8XB51"/>
<reference evidence="3" key="2">
    <citation type="journal article" date="2016" name="Sci. Rep.">
        <title>Dictyocaulus viviparus genome, variome and transcriptome elucidate lungworm biology and support future intervention.</title>
        <authorList>
            <person name="McNulty S.N."/>
            <person name="Strube C."/>
            <person name="Rosa B.A."/>
            <person name="Martin J.C."/>
            <person name="Tyagi R."/>
            <person name="Choi Y.J."/>
            <person name="Wang Q."/>
            <person name="Hallsworth Pepin K."/>
            <person name="Zhang X."/>
            <person name="Ozersky P."/>
            <person name="Wilson R.K."/>
            <person name="Sternberg P.W."/>
            <person name="Gasser R.B."/>
            <person name="Mitreva M."/>
        </authorList>
    </citation>
    <scope>NUCLEOTIDE SEQUENCE [LARGE SCALE GENOMIC DNA]</scope>
    <source>
        <strain evidence="3">HannoverDv2000</strain>
    </source>
</reference>
<evidence type="ECO:0000256" key="1">
    <source>
        <dbReference type="SAM" id="Phobius"/>
    </source>
</evidence>
<keyword evidence="1" id="KW-0472">Membrane</keyword>
<proteinExistence type="predicted"/>
<dbReference type="Proteomes" id="UP000053766">
    <property type="component" value="Unassembled WGS sequence"/>
</dbReference>
<evidence type="ECO:0000313" key="2">
    <source>
        <dbReference type="EMBL" id="KJH39696.1"/>
    </source>
</evidence>
<dbReference type="AlphaFoldDB" id="A0A0D8XB51"/>
<dbReference type="EMBL" id="KN721697">
    <property type="protein sequence ID" value="KJH39696.1"/>
    <property type="molecule type" value="Genomic_DNA"/>
</dbReference>
<organism evidence="2 3">
    <name type="scientific">Dictyocaulus viviparus</name>
    <name type="common">Bovine lungworm</name>
    <dbReference type="NCBI Taxonomy" id="29172"/>
    <lineage>
        <taxon>Eukaryota</taxon>
        <taxon>Metazoa</taxon>
        <taxon>Ecdysozoa</taxon>
        <taxon>Nematoda</taxon>
        <taxon>Chromadorea</taxon>
        <taxon>Rhabditida</taxon>
        <taxon>Rhabditina</taxon>
        <taxon>Rhabditomorpha</taxon>
        <taxon>Strongyloidea</taxon>
        <taxon>Metastrongylidae</taxon>
        <taxon>Dictyocaulus</taxon>
    </lineage>
</organism>
<protein>
    <submittedName>
        <fullName evidence="2">Uncharacterized protein</fullName>
    </submittedName>
</protein>
<gene>
    <name evidence="2" type="ORF">DICVIV_14419</name>
</gene>
<keyword evidence="3" id="KW-1185">Reference proteome</keyword>
<sequence>MLLLIIELVFGSWQFSATICTSYLVLDSMNKFVAPIIVFLISRTCYATVCLDKERGETAASLKASPIHHENSLSPTIYATFQVLVALSCVMVLLWPVFAYSQVFTFYFNPNNITNEVTVIRKCGFIPPPVSLMSNDLAEERAL</sequence>
<feature type="non-terminal residue" evidence="2">
    <location>
        <position position="143"/>
    </location>
</feature>
<accession>A0A0D8XB51</accession>
<keyword evidence="1" id="KW-1133">Transmembrane helix</keyword>
<reference evidence="2 3" key="1">
    <citation type="submission" date="2013-11" db="EMBL/GenBank/DDBJ databases">
        <title>Draft genome of the bovine lungworm Dictyocaulus viviparus.</title>
        <authorList>
            <person name="Mitreva M."/>
        </authorList>
    </citation>
    <scope>NUCLEOTIDE SEQUENCE [LARGE SCALE GENOMIC DNA]</scope>
    <source>
        <strain evidence="2 3">HannoverDv2000</strain>
    </source>
</reference>
<evidence type="ECO:0000313" key="3">
    <source>
        <dbReference type="Proteomes" id="UP000053766"/>
    </source>
</evidence>
<dbReference type="OrthoDB" id="6076970at2759"/>
<keyword evidence="1" id="KW-0812">Transmembrane</keyword>
<feature type="transmembrane region" description="Helical" evidence="1">
    <location>
        <begin position="72"/>
        <end position="98"/>
    </location>
</feature>
<name>A0A0D8XB51_DICVI</name>